<evidence type="ECO:0000313" key="11">
    <source>
        <dbReference type="EMBL" id="MBP2019833.1"/>
    </source>
</evidence>
<evidence type="ECO:0000256" key="9">
    <source>
        <dbReference type="ARBA" id="ARBA00049935"/>
    </source>
</evidence>
<dbReference type="Proteomes" id="UP001519289">
    <property type="component" value="Unassembled WGS sequence"/>
</dbReference>
<sequence length="255" mass="28569">MAEAPGTLEGWFVLHDFRRIDWAAWNRLSEGQKEEAIAEAEAFLKAAEAVSDAPEGSSAAYAIIGHKSDLLLLHLRPDLEALQALESGFSRTALGSLTNQPYSYFSVTELSLYEASARGGSTDPEELLKNPAIVRRLKLQVPDHPYICFYPMNKRRGETVNWYTAPIEARRAMMRQHGETGRKYAEQITQMVTGSTGLDDWEWGVTLFAREVLPIKKLVYEMRFDEVSARYAEFGPFQVGRRVAPGDLAGVLLGR</sequence>
<evidence type="ECO:0000256" key="6">
    <source>
        <dbReference type="ARBA" id="ARBA00029882"/>
    </source>
</evidence>
<dbReference type="PANTHER" id="PTHR36843">
    <property type="entry name" value="HEME-DEPENDENT PEROXIDASE YWFI-RELATED"/>
    <property type="match status" value="1"/>
</dbReference>
<comment type="cofactor">
    <cofactor evidence="9">
        <name>Fe-coproporphyrin III</name>
        <dbReference type="ChEBI" id="CHEBI:68438"/>
    </cofactor>
</comment>
<dbReference type="EMBL" id="JAGGLG010000036">
    <property type="protein sequence ID" value="MBP2019833.1"/>
    <property type="molecule type" value="Genomic_DNA"/>
</dbReference>
<dbReference type="InterPro" id="IPR011008">
    <property type="entry name" value="Dimeric_a/b-barrel"/>
</dbReference>
<evidence type="ECO:0000256" key="8">
    <source>
        <dbReference type="ARBA" id="ARBA00049896"/>
    </source>
</evidence>
<dbReference type="GO" id="GO:0050587">
    <property type="term" value="F:chlorite O2-lyase activity"/>
    <property type="evidence" value="ECO:0007669"/>
    <property type="project" value="UniProtKB-EC"/>
</dbReference>
<reference evidence="11 12" key="1">
    <citation type="submission" date="2021-03" db="EMBL/GenBank/DDBJ databases">
        <title>Genomic Encyclopedia of Type Strains, Phase IV (KMG-IV): sequencing the most valuable type-strain genomes for metagenomic binning, comparative biology and taxonomic classification.</title>
        <authorList>
            <person name="Goeker M."/>
        </authorList>
    </citation>
    <scope>NUCLEOTIDE SEQUENCE [LARGE SCALE GENOMIC DNA]</scope>
    <source>
        <strain evidence="11 12">DSM 27138</strain>
    </source>
</reference>
<comment type="catalytic activity">
    <reaction evidence="8">
        <text>Fe-coproporphyrin III + 2 H2O2 + 2 H(+) = heme b + 2 CO2 + 4 H2O</text>
        <dbReference type="Rhea" id="RHEA:56516"/>
        <dbReference type="ChEBI" id="CHEBI:15377"/>
        <dbReference type="ChEBI" id="CHEBI:15378"/>
        <dbReference type="ChEBI" id="CHEBI:16240"/>
        <dbReference type="ChEBI" id="CHEBI:16526"/>
        <dbReference type="ChEBI" id="CHEBI:60344"/>
        <dbReference type="ChEBI" id="CHEBI:68438"/>
        <dbReference type="EC" id="1.3.98.5"/>
    </reaction>
    <physiologicalReaction direction="left-to-right" evidence="8">
        <dbReference type="Rhea" id="RHEA:56517"/>
    </physiologicalReaction>
</comment>
<evidence type="ECO:0000256" key="7">
    <source>
        <dbReference type="ARBA" id="ARBA00030236"/>
    </source>
</evidence>
<evidence type="ECO:0000313" key="12">
    <source>
        <dbReference type="Proteomes" id="UP001519289"/>
    </source>
</evidence>
<dbReference type="SUPFAM" id="SSF54909">
    <property type="entry name" value="Dimeric alpha+beta barrel"/>
    <property type="match status" value="1"/>
</dbReference>
<dbReference type="RefSeq" id="WP_209467935.1">
    <property type="nucleotide sequence ID" value="NZ_JAGGLG010000036.1"/>
</dbReference>
<evidence type="ECO:0000256" key="1">
    <source>
        <dbReference type="ARBA" id="ARBA00014413"/>
    </source>
</evidence>
<dbReference type="InterPro" id="IPR010644">
    <property type="entry name" value="ChdC/CLD"/>
</dbReference>
<dbReference type="EC" id="1.3.98.5" evidence="10"/>
<dbReference type="Pfam" id="PF06778">
    <property type="entry name" value="Chlor_dismutase"/>
    <property type="match status" value="1"/>
</dbReference>
<keyword evidence="11" id="KW-0560">Oxidoreductase</keyword>
<evidence type="ECO:0000256" key="10">
    <source>
        <dbReference type="ARBA" id="ARBA00050019"/>
    </source>
</evidence>
<organism evidence="11 12">
    <name type="scientific">Symbiobacterium terraclitae</name>
    <dbReference type="NCBI Taxonomy" id="557451"/>
    <lineage>
        <taxon>Bacteria</taxon>
        <taxon>Bacillati</taxon>
        <taxon>Bacillota</taxon>
        <taxon>Clostridia</taxon>
        <taxon>Eubacteriales</taxon>
        <taxon>Symbiobacteriaceae</taxon>
        <taxon>Symbiobacterium</taxon>
    </lineage>
</organism>
<evidence type="ECO:0000256" key="5">
    <source>
        <dbReference type="ARBA" id="ARBA00023444"/>
    </source>
</evidence>
<keyword evidence="2" id="KW-0349">Heme</keyword>
<evidence type="ECO:0000256" key="4">
    <source>
        <dbReference type="ARBA" id="ARBA00023004"/>
    </source>
</evidence>
<protein>
    <recommendedName>
        <fullName evidence="1">Coproheme decarboxylase</fullName>
        <ecNumber evidence="10">1.3.98.5</ecNumber>
    </recommendedName>
    <alternativeName>
        <fullName evidence="6">Coproheme III oxidative decarboxylase</fullName>
    </alternativeName>
    <alternativeName>
        <fullName evidence="7">Hydrogen peroxide-dependent heme synthase</fullName>
    </alternativeName>
</protein>
<evidence type="ECO:0000256" key="2">
    <source>
        <dbReference type="ARBA" id="ARBA00022617"/>
    </source>
</evidence>
<keyword evidence="12" id="KW-1185">Reference proteome</keyword>
<comment type="caution">
    <text evidence="11">The sequence shown here is derived from an EMBL/GenBank/DDBJ whole genome shotgun (WGS) entry which is preliminary data.</text>
</comment>
<accession>A0ABS4JWD6</accession>
<keyword evidence="3" id="KW-0479">Metal-binding</keyword>
<keyword evidence="4" id="KW-0408">Iron</keyword>
<comment type="pathway">
    <text evidence="5">Porphyrin-containing compound metabolism.</text>
</comment>
<proteinExistence type="predicted"/>
<name>A0ABS4JWD6_9FIRM</name>
<dbReference type="PANTHER" id="PTHR36843:SF1">
    <property type="entry name" value="COPROHEME DECARBOXYLASE"/>
    <property type="match status" value="1"/>
</dbReference>
<gene>
    <name evidence="11" type="ORF">J2Z79_003275</name>
</gene>
<dbReference type="NCBIfam" id="NF008913">
    <property type="entry name" value="PRK12276.1"/>
    <property type="match status" value="1"/>
</dbReference>
<evidence type="ECO:0000256" key="3">
    <source>
        <dbReference type="ARBA" id="ARBA00022723"/>
    </source>
</evidence>
<dbReference type="Gene3D" id="3.30.70.1030">
    <property type="entry name" value="Apc35880, domain 1"/>
    <property type="match status" value="2"/>
</dbReference>